<accession>A0A382F2U7</accession>
<dbReference type="EMBL" id="UINC01047710">
    <property type="protein sequence ID" value="SVB57316.1"/>
    <property type="molecule type" value="Genomic_DNA"/>
</dbReference>
<proteinExistence type="predicted"/>
<protein>
    <submittedName>
        <fullName evidence="1">Uncharacterized protein</fullName>
    </submittedName>
</protein>
<gene>
    <name evidence="1" type="ORF">METZ01_LOCUS210170</name>
</gene>
<name>A0A382F2U7_9ZZZZ</name>
<evidence type="ECO:0000313" key="1">
    <source>
        <dbReference type="EMBL" id="SVB57316.1"/>
    </source>
</evidence>
<organism evidence="1">
    <name type="scientific">marine metagenome</name>
    <dbReference type="NCBI Taxonomy" id="408172"/>
    <lineage>
        <taxon>unclassified sequences</taxon>
        <taxon>metagenomes</taxon>
        <taxon>ecological metagenomes</taxon>
    </lineage>
</organism>
<reference evidence="1" key="1">
    <citation type="submission" date="2018-05" db="EMBL/GenBank/DDBJ databases">
        <authorList>
            <person name="Lanie J.A."/>
            <person name="Ng W.-L."/>
            <person name="Kazmierczak K.M."/>
            <person name="Andrzejewski T.M."/>
            <person name="Davidsen T.M."/>
            <person name="Wayne K.J."/>
            <person name="Tettelin H."/>
            <person name="Glass J.I."/>
            <person name="Rusch D."/>
            <person name="Podicherti R."/>
            <person name="Tsui H.-C.T."/>
            <person name="Winkler M.E."/>
        </authorList>
    </citation>
    <scope>NUCLEOTIDE SEQUENCE</scope>
</reference>
<sequence length="152" mass="18232">MGGIEMTCEHSCDYDYDNWKDSKKVDGIEVLWQCDNCDKKGSHHFEFKEEESMGRDEDVWNKLVRKTERNPKQELDVTKQVLKTEIEENGYENFEDYFIQEFMNEGFCEHYDSYDDSKEDITIEYNKLHYTQTCGNCGYIRDCIYGRQEESE</sequence>
<dbReference type="AlphaFoldDB" id="A0A382F2U7"/>